<evidence type="ECO:0000256" key="1">
    <source>
        <dbReference type="SAM" id="MobiDB-lite"/>
    </source>
</evidence>
<keyword evidence="2" id="KW-1133">Transmembrane helix</keyword>
<keyword evidence="4" id="KW-1185">Reference proteome</keyword>
<accession>A0A9W8UXT7</accession>
<feature type="compositionally biased region" description="Low complexity" evidence="1">
    <location>
        <begin position="293"/>
        <end position="303"/>
    </location>
</feature>
<organism evidence="3 4">
    <name type="scientific">Fusarium falciforme</name>
    <dbReference type="NCBI Taxonomy" id="195108"/>
    <lineage>
        <taxon>Eukaryota</taxon>
        <taxon>Fungi</taxon>
        <taxon>Dikarya</taxon>
        <taxon>Ascomycota</taxon>
        <taxon>Pezizomycotina</taxon>
        <taxon>Sordariomycetes</taxon>
        <taxon>Hypocreomycetidae</taxon>
        <taxon>Hypocreales</taxon>
        <taxon>Nectriaceae</taxon>
        <taxon>Fusarium</taxon>
        <taxon>Fusarium solani species complex</taxon>
    </lineage>
</organism>
<feature type="region of interest" description="Disordered" evidence="1">
    <location>
        <begin position="262"/>
        <end position="315"/>
    </location>
</feature>
<keyword evidence="2" id="KW-0812">Transmembrane</keyword>
<dbReference type="NCBIfam" id="TIGR01167">
    <property type="entry name" value="LPXTG_anchor"/>
    <property type="match status" value="1"/>
</dbReference>
<protein>
    <submittedName>
        <fullName evidence="3">Uncharacterized protein</fullName>
    </submittedName>
</protein>
<proteinExistence type="predicted"/>
<name>A0A9W8UXT7_9HYPO</name>
<comment type="caution">
    <text evidence="3">The sequence shown here is derived from an EMBL/GenBank/DDBJ whole genome shotgun (WGS) entry which is preliminary data.</text>
</comment>
<sequence>MVSPRTNLGPLTTKFTYPAKCSATALECTDCTKGWQAQSCGTLNKANTQGLQDDTDCWPPRATSRTAPYALNGWGYYSPGLECPDGYEPACSATGSMTGDFNFQFSVLDHETVIGCCPSGYTCVQPGGPQTCESIASRGSIQVVSCSEGDSILNWLTLPATFTQTNSDGDESVATMDGVTIRAPLFQLNYQSSDLPSSTGTSSEATGSTRETTASNTSDADTEPSPGLSTGAQAGIGVGVGVAGLLLIGAGLYFWRRKRNTRAPVPTEEEPKSELPSNYISEVEGSAPPRYPPAELEAATPELEGSHTPSHTVRS</sequence>
<feature type="region of interest" description="Disordered" evidence="1">
    <location>
        <begin position="192"/>
        <end position="230"/>
    </location>
</feature>
<evidence type="ECO:0000256" key="2">
    <source>
        <dbReference type="SAM" id="Phobius"/>
    </source>
</evidence>
<feature type="transmembrane region" description="Helical" evidence="2">
    <location>
        <begin position="234"/>
        <end position="255"/>
    </location>
</feature>
<dbReference type="Proteomes" id="UP001152087">
    <property type="component" value="Unassembled WGS sequence"/>
</dbReference>
<dbReference type="EMBL" id="JAOQAV010000036">
    <property type="protein sequence ID" value="KAJ4182193.1"/>
    <property type="molecule type" value="Genomic_DNA"/>
</dbReference>
<keyword evidence="2" id="KW-0472">Membrane</keyword>
<reference evidence="3" key="1">
    <citation type="submission" date="2022-09" db="EMBL/GenBank/DDBJ databases">
        <title>Fusarium specimens isolated from Avocado Roots.</title>
        <authorList>
            <person name="Stajich J."/>
            <person name="Roper C."/>
            <person name="Heimlech-Rivalta G."/>
        </authorList>
    </citation>
    <scope>NUCLEOTIDE SEQUENCE</scope>
    <source>
        <strain evidence="3">A02</strain>
    </source>
</reference>
<dbReference type="AlphaFoldDB" id="A0A9W8UXT7"/>
<feature type="compositionally biased region" description="Low complexity" evidence="1">
    <location>
        <begin position="192"/>
        <end position="215"/>
    </location>
</feature>
<evidence type="ECO:0000313" key="3">
    <source>
        <dbReference type="EMBL" id="KAJ4182193.1"/>
    </source>
</evidence>
<evidence type="ECO:0000313" key="4">
    <source>
        <dbReference type="Proteomes" id="UP001152087"/>
    </source>
</evidence>
<gene>
    <name evidence="3" type="ORF">NW755_010576</name>
</gene>